<accession>A0ABR0BIF0</accession>
<protein>
    <submittedName>
        <fullName evidence="2">Uncharacterized protein</fullName>
    </submittedName>
</protein>
<reference evidence="2 3" key="1">
    <citation type="journal article" date="2024" name="Microbiol. Resour. Announc.">
        <title>Genome annotations for the ascomycete fungi Trichoderma harzianum, Trichoderma aggressivum, and Purpureocillium lilacinum.</title>
        <authorList>
            <person name="Beijen E.P.W."/>
            <person name="Ohm R.A."/>
        </authorList>
    </citation>
    <scope>NUCLEOTIDE SEQUENCE [LARGE SCALE GENOMIC DNA]</scope>
    <source>
        <strain evidence="2 3">CBS 150709</strain>
    </source>
</reference>
<feature type="region of interest" description="Disordered" evidence="1">
    <location>
        <begin position="59"/>
        <end position="84"/>
    </location>
</feature>
<evidence type="ECO:0000313" key="2">
    <source>
        <dbReference type="EMBL" id="KAK4078803.1"/>
    </source>
</evidence>
<proteinExistence type="predicted"/>
<keyword evidence="3" id="KW-1185">Reference proteome</keyword>
<sequence length="234" mass="24720">MRRTSSDEEKTIRGQRGPEAAVRAECMPMRLRHAHATVSVPLGDLGQVAGRARLFAGRGGRGAIGEQSGRLSRRRKRSEADARGAVRRRAVGMMVCRRHRAAVRRSVERPVAGFHRSTFGGGERDGAFRWSSWNSTRTVESAGLSAASRCAGGVGVDARAGGEDCPEPVAALHLGCPPPLSIESADRQAALQGSAEHRAIADLPARGREDARPPATADRPAQRAASAAGTPPTP</sequence>
<organism evidence="2 3">
    <name type="scientific">Purpureocillium lilacinum</name>
    <name type="common">Paecilomyces lilacinus</name>
    <dbReference type="NCBI Taxonomy" id="33203"/>
    <lineage>
        <taxon>Eukaryota</taxon>
        <taxon>Fungi</taxon>
        <taxon>Dikarya</taxon>
        <taxon>Ascomycota</taxon>
        <taxon>Pezizomycotina</taxon>
        <taxon>Sordariomycetes</taxon>
        <taxon>Hypocreomycetidae</taxon>
        <taxon>Hypocreales</taxon>
        <taxon>Ophiocordycipitaceae</taxon>
        <taxon>Purpureocillium</taxon>
    </lineage>
</organism>
<feature type="compositionally biased region" description="Low complexity" evidence="1">
    <location>
        <begin position="213"/>
        <end position="234"/>
    </location>
</feature>
<comment type="caution">
    <text evidence="2">The sequence shown here is derived from an EMBL/GenBank/DDBJ whole genome shotgun (WGS) entry which is preliminary data.</text>
</comment>
<dbReference type="Proteomes" id="UP001287286">
    <property type="component" value="Unassembled WGS sequence"/>
</dbReference>
<dbReference type="EMBL" id="JAWRVI010000080">
    <property type="protein sequence ID" value="KAK4078803.1"/>
    <property type="molecule type" value="Genomic_DNA"/>
</dbReference>
<name>A0ABR0BIF0_PURLI</name>
<evidence type="ECO:0000313" key="3">
    <source>
        <dbReference type="Proteomes" id="UP001287286"/>
    </source>
</evidence>
<feature type="region of interest" description="Disordered" evidence="1">
    <location>
        <begin position="185"/>
        <end position="234"/>
    </location>
</feature>
<evidence type="ECO:0000256" key="1">
    <source>
        <dbReference type="SAM" id="MobiDB-lite"/>
    </source>
</evidence>
<feature type="compositionally biased region" description="Basic and acidic residues" evidence="1">
    <location>
        <begin position="195"/>
        <end position="212"/>
    </location>
</feature>
<gene>
    <name evidence="2" type="ORF">Purlil1_11879</name>
</gene>